<dbReference type="EMBL" id="JAUCMX010000014">
    <property type="protein sequence ID" value="KAK3524079.1"/>
    <property type="molecule type" value="Genomic_DNA"/>
</dbReference>
<feature type="compositionally biased region" description="Basic and acidic residues" evidence="1">
    <location>
        <begin position="470"/>
        <end position="482"/>
    </location>
</feature>
<keyword evidence="3" id="KW-1185">Reference proteome</keyword>
<feature type="compositionally biased region" description="Acidic residues" evidence="1">
    <location>
        <begin position="717"/>
        <end position="735"/>
    </location>
</feature>
<dbReference type="Proteomes" id="UP001274896">
    <property type="component" value="Unassembled WGS sequence"/>
</dbReference>
<feature type="compositionally biased region" description="Basic and acidic residues" evidence="1">
    <location>
        <begin position="492"/>
        <end position="502"/>
    </location>
</feature>
<comment type="caution">
    <text evidence="2">The sequence shown here is derived from an EMBL/GenBank/DDBJ whole genome shotgun (WGS) entry which is preliminary data.</text>
</comment>
<dbReference type="InterPro" id="IPR016181">
    <property type="entry name" value="Acyl_CoA_acyltransferase"/>
</dbReference>
<sequence length="893" mass="99721">RTLFNFMFPVFGMEFPVDVLEATSHGELERSAHISMNELLYADPNHAHYFTLPSGKEVQISLPSVGFVPLYGANLQHKVLALFTPQDQLTAVALFLANRWYSMEDILKTANSRRDGLIKVRSVGERIVLYVLNRIVYRTNEMGSAEMPFLCHGENDYAKILWKNGQAVGFYSVKPKGSVCNNSLGQCYFLPVMDSIFVRKAHRGKGYALQMLEDFVDSFNEDELGLKYPLSPAMTNVCRHYLDRYPADVDLLWEVESVGGPYQRTRVAHKLRSKPLNVDTHKGGHGDGSGQNGDVVEDEVEESEETCLNITEEVIVVNKHHKVTEGLDTPISTRTRSSEHRRKKRVRDEEEAVRLESRSEKINRMEITGEEKGFIPTDGVVAESVPETPTETPVPHTHRLKQNLYINDRQGIFLYPCTPCFSVLKTVEVNCKQAEDKQEVKEVAEEEDESAIQNGSGSEEGEGMEVEQVAEEREAPVQKDDIQTVDTLEEQAAERQEAHAATEDNQEMEVDPVSHLQHIEEDSPVAEKNGVAIKVQKDTTAAPADKKQDVAPADEEKQKVAPAAQEEQEVAHATQEKQEAAPVPEEKQELSPANMEEVVASISEEEQEGAATEKEDVVTAVAEEEQEEAPAAKGKQDEVAVAVEEQEGASSVEEVQDVAPEAAKNEVDPAVEEEQEVAPELEEIEDNEIEDNEVDPEVEKQEGDPPTDETSSSFSTDSEEIQGQEEAVDVVDDIEVTGISDQSSKKEERQPSGENQSNTPMLEEEEAAQKEDETDEEGEVEGKNVKEASDTSRVLRGARTKTMPPTSKRSSKRLIKITLEDEEEEQGEVKVVEEDKGMSTEEEKVTTEEEAEHSSEEEEQVQDPPVIDKRVLRGKTKVIQTTQRTRGKRRGKM</sequence>
<dbReference type="PANTHER" id="PTHR22442:SF3">
    <property type="entry name" value="SOLUBLE LAMIN-ASSOCIATED PROTEIN OF 75 KDA"/>
    <property type="match status" value="1"/>
</dbReference>
<dbReference type="InterPro" id="IPR029625">
    <property type="entry name" value="FAM169"/>
</dbReference>
<dbReference type="CDD" id="cd04301">
    <property type="entry name" value="NAT_SF"/>
    <property type="match status" value="1"/>
</dbReference>
<organism evidence="2 3">
    <name type="scientific">Hemibagrus guttatus</name>
    <dbReference type="NCBI Taxonomy" id="175788"/>
    <lineage>
        <taxon>Eukaryota</taxon>
        <taxon>Metazoa</taxon>
        <taxon>Chordata</taxon>
        <taxon>Craniata</taxon>
        <taxon>Vertebrata</taxon>
        <taxon>Euteleostomi</taxon>
        <taxon>Actinopterygii</taxon>
        <taxon>Neopterygii</taxon>
        <taxon>Teleostei</taxon>
        <taxon>Ostariophysi</taxon>
        <taxon>Siluriformes</taxon>
        <taxon>Bagridae</taxon>
        <taxon>Hemibagrus</taxon>
    </lineage>
</organism>
<evidence type="ECO:0008006" key="4">
    <source>
        <dbReference type="Google" id="ProtNLM"/>
    </source>
</evidence>
<reference evidence="2" key="1">
    <citation type="submission" date="2023-06" db="EMBL/GenBank/DDBJ databases">
        <title>Male Hemibagrus guttatus genome.</title>
        <authorList>
            <person name="Bian C."/>
        </authorList>
    </citation>
    <scope>NUCLEOTIDE SEQUENCE</scope>
    <source>
        <strain evidence="2">Male_cb2023</strain>
        <tissue evidence="2">Muscle</tissue>
    </source>
</reference>
<evidence type="ECO:0000256" key="1">
    <source>
        <dbReference type="SAM" id="MobiDB-lite"/>
    </source>
</evidence>
<feature type="compositionally biased region" description="Acidic residues" evidence="1">
    <location>
        <begin position="848"/>
        <end position="861"/>
    </location>
</feature>
<feature type="compositionally biased region" description="Basic and acidic residues" evidence="1">
    <location>
        <begin position="574"/>
        <end position="589"/>
    </location>
</feature>
<feature type="region of interest" description="Disordered" evidence="1">
    <location>
        <begin position="440"/>
        <end position="893"/>
    </location>
</feature>
<evidence type="ECO:0000313" key="3">
    <source>
        <dbReference type="Proteomes" id="UP001274896"/>
    </source>
</evidence>
<feature type="region of interest" description="Disordered" evidence="1">
    <location>
        <begin position="330"/>
        <end position="350"/>
    </location>
</feature>
<feature type="compositionally biased region" description="Basic and acidic residues" evidence="1">
    <location>
        <begin position="544"/>
        <end position="559"/>
    </location>
</feature>
<evidence type="ECO:0000313" key="2">
    <source>
        <dbReference type="EMBL" id="KAK3524079.1"/>
    </source>
</evidence>
<feature type="compositionally biased region" description="Basic and acidic residues" evidence="1">
    <location>
        <begin position="827"/>
        <end position="847"/>
    </location>
</feature>
<feature type="compositionally biased region" description="Acidic residues" evidence="1">
    <location>
        <begin position="762"/>
        <end position="779"/>
    </location>
</feature>
<dbReference type="PANTHER" id="PTHR22442">
    <property type="match status" value="1"/>
</dbReference>
<feature type="region of interest" description="Disordered" evidence="1">
    <location>
        <begin position="276"/>
        <end position="296"/>
    </location>
</feature>
<feature type="compositionally biased region" description="Basic and acidic residues" evidence="1">
    <location>
        <begin position="780"/>
        <end position="790"/>
    </location>
</feature>
<name>A0AAE0QKX5_9TELE</name>
<protein>
    <recommendedName>
        <fullName evidence="4">Soluble lamin-associated protein of 75 kDa-like</fullName>
    </recommendedName>
</protein>
<feature type="compositionally biased region" description="Acidic residues" evidence="1">
    <location>
        <begin position="669"/>
        <end position="696"/>
    </location>
</feature>
<dbReference type="AlphaFoldDB" id="A0AAE0QKX5"/>
<feature type="compositionally biased region" description="Low complexity" evidence="1">
    <location>
        <begin position="639"/>
        <end position="653"/>
    </location>
</feature>
<feature type="compositionally biased region" description="Acidic residues" evidence="1">
    <location>
        <begin position="459"/>
        <end position="469"/>
    </location>
</feature>
<proteinExistence type="predicted"/>
<feature type="non-terminal residue" evidence="2">
    <location>
        <position position="893"/>
    </location>
</feature>
<accession>A0AAE0QKX5</accession>
<gene>
    <name evidence="2" type="ORF">QTP70_018014</name>
</gene>
<dbReference type="SUPFAM" id="SSF55729">
    <property type="entry name" value="Acyl-CoA N-acyltransferases (Nat)"/>
    <property type="match status" value="1"/>
</dbReference>